<dbReference type="InterPro" id="IPR027421">
    <property type="entry name" value="DNA_pol_lamdba_lyase_dom_sf"/>
</dbReference>
<dbReference type="GO" id="GO:0006281">
    <property type="term" value="P:DNA repair"/>
    <property type="evidence" value="ECO:0007669"/>
    <property type="project" value="UniProtKB-KW"/>
</dbReference>
<gene>
    <name evidence="25" type="ORF">A3A04_00940</name>
</gene>
<evidence type="ECO:0000259" key="22">
    <source>
        <dbReference type="SMART" id="SM00278"/>
    </source>
</evidence>
<name>A0A1G1ZPM2_9BACT</name>
<dbReference type="GO" id="GO:0003887">
    <property type="term" value="F:DNA-directed DNA polymerase activity"/>
    <property type="evidence" value="ECO:0007669"/>
    <property type="project" value="UniProtKB-KW"/>
</dbReference>
<dbReference type="SUPFAM" id="SSF47802">
    <property type="entry name" value="DNA polymerase beta, N-terminal domain-like"/>
    <property type="match status" value="1"/>
</dbReference>
<dbReference type="InterPro" id="IPR003583">
    <property type="entry name" value="Hlx-hairpin-Hlx_DNA-bd_motif"/>
</dbReference>
<evidence type="ECO:0000256" key="20">
    <source>
        <dbReference type="ARBA" id="ARBA00045548"/>
    </source>
</evidence>
<evidence type="ECO:0000256" key="11">
    <source>
        <dbReference type="ARBA" id="ARBA00022763"/>
    </source>
</evidence>
<dbReference type="SMART" id="SM00483">
    <property type="entry name" value="POLXc"/>
    <property type="match status" value="1"/>
</dbReference>
<evidence type="ECO:0000313" key="26">
    <source>
        <dbReference type="Proteomes" id="UP000178517"/>
    </source>
</evidence>
<evidence type="ECO:0000259" key="24">
    <source>
        <dbReference type="SMART" id="SM00483"/>
    </source>
</evidence>
<dbReference type="Gene3D" id="1.10.150.20">
    <property type="entry name" value="5' to 3' exonuclease, C-terminal subdomain"/>
    <property type="match status" value="1"/>
</dbReference>
<evidence type="ECO:0000256" key="7">
    <source>
        <dbReference type="ARBA" id="ARBA00022634"/>
    </source>
</evidence>
<dbReference type="STRING" id="1798406.A3A04_00940"/>
<feature type="domain" description="Helix-hairpin-helix DNA-binding motif class 1" evidence="22">
    <location>
        <begin position="128"/>
        <end position="147"/>
    </location>
</feature>
<dbReference type="GO" id="GO:0008270">
    <property type="term" value="F:zinc ion binding"/>
    <property type="evidence" value="ECO:0007669"/>
    <property type="project" value="TreeGrafter"/>
</dbReference>
<dbReference type="SMART" id="SM00278">
    <property type="entry name" value="HhH1"/>
    <property type="match status" value="3"/>
</dbReference>
<dbReference type="EC" id="4.2.99.18" evidence="4"/>
<dbReference type="Gene3D" id="1.10.150.110">
    <property type="entry name" value="DNA polymerase beta, N-terminal domain-like"/>
    <property type="match status" value="1"/>
</dbReference>
<proteinExistence type="predicted"/>
<dbReference type="Gene3D" id="3.30.460.10">
    <property type="entry name" value="Beta Polymerase, domain 2"/>
    <property type="match status" value="1"/>
</dbReference>
<dbReference type="Pfam" id="PF02811">
    <property type="entry name" value="PHP"/>
    <property type="match status" value="1"/>
</dbReference>
<dbReference type="Pfam" id="PF14716">
    <property type="entry name" value="HHH_8"/>
    <property type="match status" value="1"/>
</dbReference>
<evidence type="ECO:0000256" key="2">
    <source>
        <dbReference type="ARBA" id="ARBA00004496"/>
    </source>
</evidence>
<dbReference type="FunFam" id="3.20.20.140:FF:000047">
    <property type="entry name" value="PHP domain-containing protein"/>
    <property type="match status" value="1"/>
</dbReference>
<dbReference type="InterPro" id="IPR004013">
    <property type="entry name" value="PHP_dom"/>
</dbReference>
<feature type="domain" description="Helix-hairpin-helix DNA-binding motif class 1" evidence="22">
    <location>
        <begin position="93"/>
        <end position="112"/>
    </location>
</feature>
<dbReference type="SUPFAM" id="SSF81301">
    <property type="entry name" value="Nucleotidyltransferase"/>
    <property type="match status" value="1"/>
</dbReference>
<dbReference type="NCBIfam" id="NF006375">
    <property type="entry name" value="PRK08609.1"/>
    <property type="match status" value="1"/>
</dbReference>
<dbReference type="Gene3D" id="3.20.20.140">
    <property type="entry name" value="Metal-dependent hydrolases"/>
    <property type="match status" value="1"/>
</dbReference>
<dbReference type="GO" id="GO:0140078">
    <property type="term" value="F:class I DNA-(apurinic or apyrimidinic site) endonuclease activity"/>
    <property type="evidence" value="ECO:0007669"/>
    <property type="project" value="UniProtKB-EC"/>
</dbReference>
<keyword evidence="6" id="KW-0488">Methylation</keyword>
<evidence type="ECO:0000256" key="14">
    <source>
        <dbReference type="ARBA" id="ARBA00023053"/>
    </source>
</evidence>
<dbReference type="Pfam" id="PF14520">
    <property type="entry name" value="HHH_5"/>
    <property type="match status" value="1"/>
</dbReference>
<dbReference type="CDD" id="cd00141">
    <property type="entry name" value="NT_POLXc"/>
    <property type="match status" value="1"/>
</dbReference>
<dbReference type="InterPro" id="IPR002008">
    <property type="entry name" value="DNA_pol_X_beta-like"/>
</dbReference>
<comment type="caution">
    <text evidence="25">The sequence shown here is derived from an EMBL/GenBank/DDBJ whole genome shotgun (WGS) entry which is preliminary data.</text>
</comment>
<dbReference type="InterPro" id="IPR003141">
    <property type="entry name" value="Pol/His_phosphatase_N"/>
</dbReference>
<dbReference type="AlphaFoldDB" id="A0A1G1ZPM2"/>
<dbReference type="InterPro" id="IPR002054">
    <property type="entry name" value="DNA-dir_DNA_pol_X"/>
</dbReference>
<evidence type="ECO:0000256" key="21">
    <source>
        <dbReference type="ARBA" id="ARBA00049244"/>
    </source>
</evidence>
<evidence type="ECO:0000256" key="8">
    <source>
        <dbReference type="ARBA" id="ARBA00022679"/>
    </source>
</evidence>
<dbReference type="InterPro" id="IPR010996">
    <property type="entry name" value="HHH_MUS81"/>
</dbReference>
<dbReference type="PANTHER" id="PTHR36928:SF1">
    <property type="entry name" value="PHOSPHATASE YCDX-RELATED"/>
    <property type="match status" value="1"/>
</dbReference>
<dbReference type="Pfam" id="PF14791">
    <property type="entry name" value="DNA_pol_B_thumb"/>
    <property type="match status" value="1"/>
</dbReference>
<comment type="catalytic activity">
    <reaction evidence="18">
        <text>2'-deoxyribonucleotide-(2'-deoxyribose 5'-phosphate)-2'-deoxyribonucleotide-DNA = a 3'-end 2'-deoxyribonucleotide-(2,3-dehydro-2,3-deoxyribose 5'-phosphate)-DNA + a 5'-end 5'-phospho-2'-deoxyribonucleoside-DNA + H(+)</text>
        <dbReference type="Rhea" id="RHEA:66592"/>
        <dbReference type="Rhea" id="RHEA-COMP:13180"/>
        <dbReference type="Rhea" id="RHEA-COMP:16897"/>
        <dbReference type="Rhea" id="RHEA-COMP:17067"/>
        <dbReference type="ChEBI" id="CHEBI:15378"/>
        <dbReference type="ChEBI" id="CHEBI:136412"/>
        <dbReference type="ChEBI" id="CHEBI:157695"/>
        <dbReference type="ChEBI" id="CHEBI:167181"/>
        <dbReference type="EC" id="4.2.99.18"/>
    </reaction>
</comment>
<evidence type="ECO:0000256" key="6">
    <source>
        <dbReference type="ARBA" id="ARBA00022481"/>
    </source>
</evidence>
<evidence type="ECO:0000313" key="25">
    <source>
        <dbReference type="EMBL" id="OGY66106.1"/>
    </source>
</evidence>
<dbReference type="GO" id="GO:0005829">
    <property type="term" value="C:cytosol"/>
    <property type="evidence" value="ECO:0007669"/>
    <property type="project" value="TreeGrafter"/>
</dbReference>
<dbReference type="SMART" id="SM00481">
    <property type="entry name" value="POLIIIAc"/>
    <property type="match status" value="1"/>
</dbReference>
<evidence type="ECO:0000256" key="17">
    <source>
        <dbReference type="ARBA" id="ARBA00035726"/>
    </source>
</evidence>
<keyword evidence="11" id="KW-0227">DNA damage</keyword>
<dbReference type="EMBL" id="MHJI01000010">
    <property type="protein sequence ID" value="OGY66106.1"/>
    <property type="molecule type" value="Genomic_DNA"/>
</dbReference>
<keyword evidence="13" id="KW-0239">DNA-directed DNA polymerase</keyword>
<dbReference type="InterPro" id="IPR022311">
    <property type="entry name" value="PolX-like"/>
</dbReference>
<protein>
    <recommendedName>
        <fullName evidence="5">DNA polymerase beta</fullName>
        <ecNumber evidence="3">2.7.7.7</ecNumber>
        <ecNumber evidence="4">4.2.99.18</ecNumber>
    </recommendedName>
    <alternativeName>
        <fullName evidence="16">5'-deoxyribose-phosphate lyase</fullName>
    </alternativeName>
    <alternativeName>
        <fullName evidence="17">AP lyase</fullName>
    </alternativeName>
</protein>
<keyword evidence="7" id="KW-0237">DNA synthesis</keyword>
<sequence>MKNEDIASILIEIKEYLEMKKVPFKPRAYEKAAEVISGMEENVSDAYKRDGIVALTKIPGIGISIAEKIEELIRTGKMKYYEDLKKETPVRIGELTKISGLGPQSIKKLFDELHITTLEELEQAARAQKIRTIPGFREKTEEKIIKGIEFLKRSGNRMVLGFAMPYIENIVRQLKRCGAVERVDVAGSVRRGKETIGDIDILLISKKSNEVIEYLTHIPEIADITAKGDTKITSELKNGLTMDIRIVPKASYGAALNYFTGSKDHNIALREIAIKHGYKLNEYGLFKGDTHIEGDNERDIYERLGLSYIEPELRENRGEIEAARLHTLPKLIGYGDLRGDLQVQTNWTDGSNSIEEMAEAGIKHGLEYILVTDHTKRLAVARGLNEERLQEQMKAIDEANKKFKGRIKILKGSECDILKDGTLDIRDDVLAKLDIVGASIHSYFNLEEKAQTERLIRAMENPHVDIIFHPTGRIINKRDAYRINMHQVIRASKRTRTVLEINAYPERADLKDEYIREAVGENIFFSIDSDAHSTYHFEYLRYGIAQARRGWASKDSVINTYPLADMLQLLKK</sequence>
<dbReference type="Proteomes" id="UP000178517">
    <property type="component" value="Unassembled WGS sequence"/>
</dbReference>
<evidence type="ECO:0000256" key="19">
    <source>
        <dbReference type="ARBA" id="ARBA00044678"/>
    </source>
</evidence>
<dbReference type="SUPFAM" id="SSF89550">
    <property type="entry name" value="PHP domain-like"/>
    <property type="match status" value="1"/>
</dbReference>
<dbReference type="InterPro" id="IPR029398">
    <property type="entry name" value="PolB_thumb"/>
</dbReference>
<evidence type="ECO:0000259" key="23">
    <source>
        <dbReference type="SMART" id="SM00481"/>
    </source>
</evidence>
<dbReference type="PRINTS" id="PR00870">
    <property type="entry name" value="DNAPOLXBETA"/>
</dbReference>
<keyword evidence="15" id="KW-0234">DNA repair</keyword>
<keyword evidence="8" id="KW-0808">Transferase</keyword>
<comment type="catalytic activity">
    <reaction evidence="21">
        <text>DNA(n) + a 2'-deoxyribonucleoside 5'-triphosphate = DNA(n+1) + diphosphate</text>
        <dbReference type="Rhea" id="RHEA:22508"/>
        <dbReference type="Rhea" id="RHEA-COMP:17339"/>
        <dbReference type="Rhea" id="RHEA-COMP:17340"/>
        <dbReference type="ChEBI" id="CHEBI:33019"/>
        <dbReference type="ChEBI" id="CHEBI:61560"/>
        <dbReference type="ChEBI" id="CHEBI:173112"/>
        <dbReference type="EC" id="2.7.7.7"/>
    </reaction>
</comment>
<keyword evidence="12" id="KW-0832">Ubl conjugation</keyword>
<keyword evidence="9" id="KW-0548">Nucleotidyltransferase</keyword>
<dbReference type="CDD" id="cd07436">
    <property type="entry name" value="PHP_PolX"/>
    <property type="match status" value="1"/>
</dbReference>
<reference evidence="25 26" key="1">
    <citation type="journal article" date="2016" name="Nat. Commun.">
        <title>Thousands of microbial genomes shed light on interconnected biogeochemical processes in an aquifer system.</title>
        <authorList>
            <person name="Anantharaman K."/>
            <person name="Brown C.T."/>
            <person name="Hug L.A."/>
            <person name="Sharon I."/>
            <person name="Castelle C.J."/>
            <person name="Probst A.J."/>
            <person name="Thomas B.C."/>
            <person name="Singh A."/>
            <person name="Wilkins M.J."/>
            <person name="Karaoz U."/>
            <person name="Brodie E.L."/>
            <person name="Williams K.H."/>
            <person name="Hubbard S.S."/>
            <person name="Banfield J.F."/>
        </authorList>
    </citation>
    <scope>NUCLEOTIDE SEQUENCE [LARGE SCALE GENOMIC DNA]</scope>
</reference>
<evidence type="ECO:0000256" key="16">
    <source>
        <dbReference type="ARBA" id="ARBA00035717"/>
    </source>
</evidence>
<dbReference type="PIRSF" id="PIRSF005047">
    <property type="entry name" value="UCP005047_YshC"/>
    <property type="match status" value="1"/>
</dbReference>
<dbReference type="InterPro" id="IPR050243">
    <property type="entry name" value="PHP_phosphatase"/>
</dbReference>
<feature type="domain" description="DNA-directed DNA polymerase X" evidence="24">
    <location>
        <begin position="1"/>
        <end position="315"/>
    </location>
</feature>
<keyword evidence="10" id="KW-0235">DNA replication</keyword>
<dbReference type="InterPro" id="IPR037160">
    <property type="entry name" value="DNA_Pol_thumb_sf"/>
</dbReference>
<evidence type="ECO:0000256" key="10">
    <source>
        <dbReference type="ARBA" id="ARBA00022705"/>
    </source>
</evidence>
<evidence type="ECO:0000256" key="1">
    <source>
        <dbReference type="ARBA" id="ARBA00001946"/>
    </source>
</evidence>
<evidence type="ECO:0000256" key="9">
    <source>
        <dbReference type="ARBA" id="ARBA00022695"/>
    </source>
</evidence>
<evidence type="ECO:0000256" key="3">
    <source>
        <dbReference type="ARBA" id="ARBA00012417"/>
    </source>
</evidence>
<dbReference type="InterPro" id="IPR016195">
    <property type="entry name" value="Pol/histidinol_Pase-like"/>
</dbReference>
<comment type="function">
    <text evidence="20">Repair polymerase that plays a key role in base-excision repair. During this process, the damaged base is excised by specific DNA glycosylases, the DNA backbone is nicked at the abasic site by an apurinic/apyrimidic (AP) endonuclease, and POLB removes 5'-deoxyribose-phosphate from the preincised AP site acting as a 5'-deoxyribose-phosphate lyase (5'-dRP lyase); through its DNA polymerase activity, it adds one nucleotide to the 3' end of the arising single-nucleotide gap. Conducts 'gap-filling' DNA synthesis in a stepwise distributive fashion rather than in a processive fashion as for other DNA polymerases. It is also able to cleave sugar-phosphate bonds 3' to an intact AP site, acting as an AP lyase.</text>
</comment>
<keyword evidence="14" id="KW-0915">Sodium</keyword>
<dbReference type="EC" id="2.7.7.7" evidence="3"/>
<comment type="cofactor">
    <cofactor evidence="1">
        <name>Mg(2+)</name>
        <dbReference type="ChEBI" id="CHEBI:18420"/>
    </cofactor>
</comment>
<dbReference type="InterPro" id="IPR043519">
    <property type="entry name" value="NT_sf"/>
</dbReference>
<evidence type="ECO:0000256" key="4">
    <source>
        <dbReference type="ARBA" id="ARBA00012720"/>
    </source>
</evidence>
<evidence type="ECO:0000256" key="12">
    <source>
        <dbReference type="ARBA" id="ARBA00022843"/>
    </source>
</evidence>
<evidence type="ECO:0000256" key="13">
    <source>
        <dbReference type="ARBA" id="ARBA00022932"/>
    </source>
</evidence>
<dbReference type="PANTHER" id="PTHR36928">
    <property type="entry name" value="PHOSPHATASE YCDX-RELATED"/>
    <property type="match status" value="1"/>
</dbReference>
<comment type="catalytic activity">
    <reaction evidence="19">
        <text>a 5'-end 2'-deoxyribose-2'-deoxyribonucleotide-DNA = (2E,4S)-4-hydroxypenten-2-al-5-phosphate + a 5'-end 5'-phospho-2'-deoxyribonucleoside-DNA + H(+)</text>
        <dbReference type="Rhea" id="RHEA:76255"/>
        <dbReference type="Rhea" id="RHEA-COMP:13180"/>
        <dbReference type="Rhea" id="RHEA-COMP:18657"/>
        <dbReference type="ChEBI" id="CHEBI:15378"/>
        <dbReference type="ChEBI" id="CHEBI:136412"/>
        <dbReference type="ChEBI" id="CHEBI:195194"/>
        <dbReference type="ChEBI" id="CHEBI:195195"/>
    </reaction>
</comment>
<feature type="domain" description="Helix-hairpin-helix DNA-binding motif class 1" evidence="22">
    <location>
        <begin position="53"/>
        <end position="72"/>
    </location>
</feature>
<dbReference type="GO" id="GO:0042578">
    <property type="term" value="F:phosphoric ester hydrolase activity"/>
    <property type="evidence" value="ECO:0007669"/>
    <property type="project" value="TreeGrafter"/>
</dbReference>
<evidence type="ECO:0000256" key="18">
    <source>
        <dbReference type="ARBA" id="ARBA00044632"/>
    </source>
</evidence>
<dbReference type="Gene3D" id="3.30.210.10">
    <property type="entry name" value="DNA polymerase, thumb domain"/>
    <property type="match status" value="1"/>
</dbReference>
<comment type="subcellular location">
    <subcellularLocation>
        <location evidence="2">Cytoplasm</location>
    </subcellularLocation>
</comment>
<evidence type="ECO:0000256" key="15">
    <source>
        <dbReference type="ARBA" id="ARBA00023204"/>
    </source>
</evidence>
<accession>A0A1G1ZPM2</accession>
<evidence type="ECO:0000256" key="5">
    <source>
        <dbReference type="ARBA" id="ARBA00020020"/>
    </source>
</evidence>
<feature type="domain" description="Polymerase/histidinol phosphatase N-terminal" evidence="23">
    <location>
        <begin position="339"/>
        <end position="419"/>
    </location>
</feature>
<dbReference type="GO" id="GO:0003677">
    <property type="term" value="F:DNA binding"/>
    <property type="evidence" value="ECO:0007669"/>
    <property type="project" value="InterPro"/>
</dbReference>
<organism evidence="25 26">
    <name type="scientific">Candidatus Harrisonbacteria bacterium RIFCSPLOWO2_01_FULL_40_28</name>
    <dbReference type="NCBI Taxonomy" id="1798406"/>
    <lineage>
        <taxon>Bacteria</taxon>
        <taxon>Candidatus Harrisoniibacteriota</taxon>
    </lineage>
</organism>
<dbReference type="InterPro" id="IPR047967">
    <property type="entry name" value="PolX_PHP"/>
</dbReference>